<reference evidence="3 4" key="1">
    <citation type="submission" date="2016-05" db="EMBL/GenBank/DDBJ databases">
        <authorList>
            <person name="Ramsay J.P."/>
        </authorList>
    </citation>
    <scope>NUCLEOTIDE SEQUENCE [LARGE SCALE GENOMIC DNA]</scope>
    <source>
        <strain evidence="3 4">NZP2042</strain>
    </source>
</reference>
<gene>
    <name evidence="3" type="ORF">A8145_27585</name>
</gene>
<dbReference type="InterPro" id="IPR011576">
    <property type="entry name" value="Pyridox_Oxase_N"/>
</dbReference>
<feature type="domain" description="Pyridoxamine 5'-phosphate oxidase N-terminal" evidence="1">
    <location>
        <begin position="21"/>
        <end position="145"/>
    </location>
</feature>
<dbReference type="Pfam" id="PF10615">
    <property type="entry name" value="DUF2470"/>
    <property type="match status" value="1"/>
</dbReference>
<dbReference type="EMBL" id="LYTK01000002">
    <property type="protein sequence ID" value="OBQ70836.1"/>
    <property type="molecule type" value="Genomic_DNA"/>
</dbReference>
<organism evidence="3 4">
    <name type="scientific">Rhizobium loti</name>
    <name type="common">Mesorhizobium loti</name>
    <dbReference type="NCBI Taxonomy" id="381"/>
    <lineage>
        <taxon>Bacteria</taxon>
        <taxon>Pseudomonadati</taxon>
        <taxon>Pseudomonadota</taxon>
        <taxon>Alphaproteobacteria</taxon>
        <taxon>Hyphomicrobiales</taxon>
        <taxon>Phyllobacteriaceae</taxon>
        <taxon>Mesorhizobium</taxon>
    </lineage>
</organism>
<feature type="domain" description="DUF2470" evidence="2">
    <location>
        <begin position="175"/>
        <end position="245"/>
    </location>
</feature>
<dbReference type="SUPFAM" id="SSF50475">
    <property type="entry name" value="FMN-binding split barrel"/>
    <property type="match status" value="1"/>
</dbReference>
<sequence length="259" mass="27603">MDDRKKDVIRETDAEAIRLAKTLLRSARFGALAVLEVQTGSPLASRVGVATDIDGAPLILVSMLSAHTPAILADPRCSLLLGEPGKGDPLAHPRLTLICRASRLERGSDAHARAERRYLNRNPKASLYAGLGDFSIFRLEPERASLNGGFGKAYLLDRSDLVTGGPIVEELATSEQSAVEHMNADHLDAIAVYAHHYAGASGDGWSIAGLDADGMDLVSKDNVCRVFFPQPLVAAQDLRPVLVAMARSGRAAGQATNET</sequence>
<dbReference type="Proteomes" id="UP000093737">
    <property type="component" value="Unassembled WGS sequence"/>
</dbReference>
<dbReference type="GO" id="GO:0005737">
    <property type="term" value="C:cytoplasm"/>
    <property type="evidence" value="ECO:0007669"/>
    <property type="project" value="UniProtKB-ARBA"/>
</dbReference>
<dbReference type="InterPro" id="IPR012349">
    <property type="entry name" value="Split_barrel_FMN-bd"/>
</dbReference>
<name>A0A6M7U2F0_RHILI</name>
<dbReference type="AlphaFoldDB" id="A0A6M7U2F0"/>
<dbReference type="Gene3D" id="3.20.180.10">
    <property type="entry name" value="PNP-oxidase-like"/>
    <property type="match status" value="1"/>
</dbReference>
<dbReference type="InterPro" id="IPR019595">
    <property type="entry name" value="DUF2470"/>
</dbReference>
<evidence type="ECO:0000313" key="3">
    <source>
        <dbReference type="EMBL" id="OBQ70836.1"/>
    </source>
</evidence>
<evidence type="ECO:0000259" key="2">
    <source>
        <dbReference type="Pfam" id="PF10615"/>
    </source>
</evidence>
<evidence type="ECO:0000313" key="4">
    <source>
        <dbReference type="Proteomes" id="UP000093737"/>
    </source>
</evidence>
<proteinExistence type="predicted"/>
<dbReference type="PANTHER" id="PTHR13343">
    <property type="entry name" value="CREG1 PROTEIN"/>
    <property type="match status" value="1"/>
</dbReference>
<comment type="caution">
    <text evidence="3">The sequence shown here is derived from an EMBL/GenBank/DDBJ whole genome shotgun (WGS) entry which is preliminary data.</text>
</comment>
<accession>A0A6M7U2F0</accession>
<dbReference type="InterPro" id="IPR037119">
    <property type="entry name" value="Haem_oxidase_HugZ-like_sf"/>
</dbReference>
<dbReference type="RefSeq" id="WP_056578122.1">
    <property type="nucleotide sequence ID" value="NZ_CP033334.1"/>
</dbReference>
<dbReference type="Pfam" id="PF01243">
    <property type="entry name" value="PNPOx_N"/>
    <property type="match status" value="1"/>
</dbReference>
<dbReference type="Gene3D" id="2.30.110.10">
    <property type="entry name" value="Electron Transport, Fmn-binding Protein, Chain A"/>
    <property type="match status" value="1"/>
</dbReference>
<evidence type="ECO:0000259" key="1">
    <source>
        <dbReference type="Pfam" id="PF01243"/>
    </source>
</evidence>
<protein>
    <submittedName>
        <fullName evidence="3">Pyridoxamine 5'-phosphate oxidase</fullName>
    </submittedName>
</protein>
<dbReference type="PANTHER" id="PTHR13343:SF17">
    <property type="entry name" value="CELLULAR REPRESSOR OF E1A-STIMULATED GENES, ISOFORM A"/>
    <property type="match status" value="1"/>
</dbReference>